<evidence type="ECO:0000256" key="1">
    <source>
        <dbReference type="SAM" id="Phobius"/>
    </source>
</evidence>
<dbReference type="Proteomes" id="UP000245946">
    <property type="component" value="Unassembled WGS sequence"/>
</dbReference>
<accession>A0A316ZBE0</accession>
<feature type="transmembrane region" description="Helical" evidence="1">
    <location>
        <begin position="131"/>
        <end position="150"/>
    </location>
</feature>
<proteinExistence type="predicted"/>
<dbReference type="EMBL" id="KZ819289">
    <property type="protein sequence ID" value="PWN99010.1"/>
    <property type="molecule type" value="Genomic_DNA"/>
</dbReference>
<name>A0A316ZBE0_9BASI</name>
<evidence type="ECO:0000313" key="2">
    <source>
        <dbReference type="EMBL" id="PWN99010.1"/>
    </source>
</evidence>
<sequence length="196" mass="21891">MPAYLTNTHPDTHFHMLFVHHEADATHDDLTRLPIAPIYTVFLASTGCLLWAAWRETADRMGLIKRKGLPYPQQPHLFGTAPGWLVKSLTDLRYHPTNMAGYKAPAPGTMNRNTGADNPPNFMTKMHPRNLYLMLVFVASWPLPLMTFGAGAFGAAAWWALTPLVLGLLLLIEYIINQAEIAAKGLDGMRYQYKSA</sequence>
<keyword evidence="1" id="KW-1133">Transmembrane helix</keyword>
<protein>
    <submittedName>
        <fullName evidence="2">Uncharacterized protein</fullName>
    </submittedName>
</protein>
<dbReference type="AlphaFoldDB" id="A0A316ZBE0"/>
<gene>
    <name evidence="2" type="ORF">FA09DRAFT_342881</name>
</gene>
<feature type="transmembrane region" description="Helical" evidence="1">
    <location>
        <begin position="156"/>
        <end position="176"/>
    </location>
</feature>
<reference evidence="2 3" key="1">
    <citation type="journal article" date="2018" name="Mol. Biol. Evol.">
        <title>Broad Genomic Sampling Reveals a Smut Pathogenic Ancestry of the Fungal Clade Ustilaginomycotina.</title>
        <authorList>
            <person name="Kijpornyongpan T."/>
            <person name="Mondo S.J."/>
            <person name="Barry K."/>
            <person name="Sandor L."/>
            <person name="Lee J."/>
            <person name="Lipzen A."/>
            <person name="Pangilinan J."/>
            <person name="LaButti K."/>
            <person name="Hainaut M."/>
            <person name="Henrissat B."/>
            <person name="Grigoriev I.V."/>
            <person name="Spatafora J.W."/>
            <person name="Aime M.C."/>
        </authorList>
    </citation>
    <scope>NUCLEOTIDE SEQUENCE [LARGE SCALE GENOMIC DNA]</scope>
    <source>
        <strain evidence="2 3">MCA 4186</strain>
    </source>
</reference>
<dbReference type="RefSeq" id="XP_025599289.1">
    <property type="nucleotide sequence ID" value="XM_025744563.1"/>
</dbReference>
<dbReference type="GeneID" id="37272107"/>
<keyword evidence="3" id="KW-1185">Reference proteome</keyword>
<dbReference type="OrthoDB" id="3357787at2759"/>
<keyword evidence="1" id="KW-0812">Transmembrane</keyword>
<feature type="transmembrane region" description="Helical" evidence="1">
    <location>
        <begin position="36"/>
        <end position="54"/>
    </location>
</feature>
<keyword evidence="1" id="KW-0472">Membrane</keyword>
<organism evidence="2 3">
    <name type="scientific">Tilletiopsis washingtonensis</name>
    <dbReference type="NCBI Taxonomy" id="58919"/>
    <lineage>
        <taxon>Eukaryota</taxon>
        <taxon>Fungi</taxon>
        <taxon>Dikarya</taxon>
        <taxon>Basidiomycota</taxon>
        <taxon>Ustilaginomycotina</taxon>
        <taxon>Exobasidiomycetes</taxon>
        <taxon>Entylomatales</taxon>
        <taxon>Entylomatales incertae sedis</taxon>
        <taxon>Tilletiopsis</taxon>
    </lineage>
</organism>
<evidence type="ECO:0000313" key="3">
    <source>
        <dbReference type="Proteomes" id="UP000245946"/>
    </source>
</evidence>